<sequence>MQAQQLNTYRKVQVDPKIEAKMIGALRKSGQPFRAVSRTEYYISKKQCDILSKLNIPYTKL</sequence>
<dbReference type="Proteomes" id="UP000230607">
    <property type="component" value="Chromosome 1"/>
</dbReference>
<dbReference type="EMBL" id="LT841358">
    <property type="protein sequence ID" value="SMH71585.1"/>
    <property type="molecule type" value="Genomic_DNA"/>
</dbReference>
<dbReference type="RefSeq" id="WP_157927526.1">
    <property type="nucleotide sequence ID" value="NZ_LT841358.1"/>
</dbReference>
<gene>
    <name evidence="1" type="ORF">NCS_11397</name>
</gene>
<reference evidence="2" key="1">
    <citation type="submission" date="2017-03" db="EMBL/GenBank/DDBJ databases">
        <authorList>
            <person name="Herbold C."/>
        </authorList>
    </citation>
    <scope>NUCLEOTIDE SEQUENCE [LARGE SCALE GENOMIC DNA]</scope>
</reference>
<accession>A0A2H1FFN4</accession>
<evidence type="ECO:0000313" key="1">
    <source>
        <dbReference type="EMBL" id="SMH71585.1"/>
    </source>
</evidence>
<proteinExistence type="predicted"/>
<keyword evidence="2" id="KW-1185">Reference proteome</keyword>
<name>A0A2H1FFN4_9ARCH</name>
<protein>
    <submittedName>
        <fullName evidence="1">Uncharacterized protein</fullName>
    </submittedName>
</protein>
<dbReference type="AlphaFoldDB" id="A0A2H1FFN4"/>
<organism evidence="1 2">
    <name type="scientific">Candidatus Nitrosotalea okcheonensis</name>
    <dbReference type="NCBI Taxonomy" id="1903276"/>
    <lineage>
        <taxon>Archaea</taxon>
        <taxon>Nitrososphaerota</taxon>
        <taxon>Nitrososphaeria</taxon>
        <taxon>Nitrosotaleales</taxon>
        <taxon>Nitrosotaleaceae</taxon>
        <taxon>Nitrosotalea</taxon>
    </lineage>
</organism>
<evidence type="ECO:0000313" key="2">
    <source>
        <dbReference type="Proteomes" id="UP000230607"/>
    </source>
</evidence>